<proteinExistence type="predicted"/>
<gene>
    <name evidence="1" type="ORF">MIND_00994300</name>
</gene>
<dbReference type="AlphaFoldDB" id="A0A8H6S925"/>
<comment type="caution">
    <text evidence="1">The sequence shown here is derived from an EMBL/GenBank/DDBJ whole genome shotgun (WGS) entry which is preliminary data.</text>
</comment>
<accession>A0A8H6S925</accession>
<keyword evidence="2" id="KW-1185">Reference proteome</keyword>
<dbReference type="GeneID" id="59349063"/>
<reference evidence="1" key="1">
    <citation type="submission" date="2020-05" db="EMBL/GenBank/DDBJ databases">
        <title>Mycena genomes resolve the evolution of fungal bioluminescence.</title>
        <authorList>
            <person name="Tsai I.J."/>
        </authorList>
    </citation>
    <scope>NUCLEOTIDE SEQUENCE</scope>
    <source>
        <strain evidence="1">171206Taipei</strain>
    </source>
</reference>
<sequence length="107" mass="11474">MSSMDSELESSAQSLLLSCTIATSVVGVEKDYIAAFGALQSEYGFPGNFAVSSPSNPTFQDACQDPLGLVPWKPFIQLLKRMSTTVIRLAAKALNDGATLEKELLED</sequence>
<protein>
    <submittedName>
        <fullName evidence="1">Uncharacterized protein</fullName>
    </submittedName>
</protein>
<dbReference type="RefSeq" id="XP_037215941.1">
    <property type="nucleotide sequence ID" value="XM_037366547.1"/>
</dbReference>
<dbReference type="EMBL" id="JACAZF010000009">
    <property type="protein sequence ID" value="KAF7294578.1"/>
    <property type="molecule type" value="Genomic_DNA"/>
</dbReference>
<evidence type="ECO:0000313" key="1">
    <source>
        <dbReference type="EMBL" id="KAF7294578.1"/>
    </source>
</evidence>
<name>A0A8H6S925_9AGAR</name>
<evidence type="ECO:0000313" key="2">
    <source>
        <dbReference type="Proteomes" id="UP000636479"/>
    </source>
</evidence>
<dbReference type="Proteomes" id="UP000636479">
    <property type="component" value="Unassembled WGS sequence"/>
</dbReference>
<organism evidence="1 2">
    <name type="scientific">Mycena indigotica</name>
    <dbReference type="NCBI Taxonomy" id="2126181"/>
    <lineage>
        <taxon>Eukaryota</taxon>
        <taxon>Fungi</taxon>
        <taxon>Dikarya</taxon>
        <taxon>Basidiomycota</taxon>
        <taxon>Agaricomycotina</taxon>
        <taxon>Agaricomycetes</taxon>
        <taxon>Agaricomycetidae</taxon>
        <taxon>Agaricales</taxon>
        <taxon>Marasmiineae</taxon>
        <taxon>Mycenaceae</taxon>
        <taxon>Mycena</taxon>
    </lineage>
</organism>